<gene>
    <name evidence="9" type="ORF">SBAD_LOCUS8644</name>
</gene>
<evidence type="ECO:0000259" key="8">
    <source>
        <dbReference type="PROSITE" id="PS51314"/>
    </source>
</evidence>
<evidence type="ECO:0000256" key="2">
    <source>
        <dbReference type="ARBA" id="ARBA00007617"/>
    </source>
</evidence>
<evidence type="ECO:0000256" key="6">
    <source>
        <dbReference type="ARBA" id="ARBA00025010"/>
    </source>
</evidence>
<comment type="function">
    <text evidence="6">Component of the ESCRT-I complex, a regulator of vesicular trafficking process. Required for the sorting of endocytic ubiquitinated cargos into multivesicular bodies. May be involved in cell growth and differentiation.</text>
</comment>
<dbReference type="GO" id="GO:0043162">
    <property type="term" value="P:ubiquitin-dependent protein catabolic process via the multivesicular body sorting pathway"/>
    <property type="evidence" value="ECO:0007669"/>
    <property type="project" value="TreeGrafter"/>
</dbReference>
<evidence type="ECO:0000256" key="7">
    <source>
        <dbReference type="PROSITE-ProRule" id="PRU00646"/>
    </source>
</evidence>
<dbReference type="GO" id="GO:0000813">
    <property type="term" value="C:ESCRT I complex"/>
    <property type="evidence" value="ECO:0007669"/>
    <property type="project" value="TreeGrafter"/>
</dbReference>
<proteinExistence type="inferred from homology"/>
<comment type="similarity">
    <text evidence="2">Belongs to the VPS37 family.</text>
</comment>
<dbReference type="OrthoDB" id="10004364at2759"/>
<dbReference type="Proteomes" id="UP000270296">
    <property type="component" value="Unassembled WGS sequence"/>
</dbReference>
<accession>A0A183IYE7</accession>
<dbReference type="GO" id="GO:0006612">
    <property type="term" value="P:protein targeting to membrane"/>
    <property type="evidence" value="ECO:0007669"/>
    <property type="project" value="TreeGrafter"/>
</dbReference>
<dbReference type="SUPFAM" id="SSF140111">
    <property type="entry name" value="Endosomal sorting complex assembly domain"/>
    <property type="match status" value="1"/>
</dbReference>
<dbReference type="InterPro" id="IPR009851">
    <property type="entry name" value="Mod_r"/>
</dbReference>
<dbReference type="GO" id="GO:0006623">
    <property type="term" value="P:protein targeting to vacuole"/>
    <property type="evidence" value="ECO:0007669"/>
    <property type="project" value="TreeGrafter"/>
</dbReference>
<evidence type="ECO:0000256" key="1">
    <source>
        <dbReference type="ARBA" id="ARBA00004633"/>
    </source>
</evidence>
<evidence type="ECO:0000256" key="5">
    <source>
        <dbReference type="ARBA" id="ARBA00022927"/>
    </source>
</evidence>
<comment type="subcellular location">
    <subcellularLocation>
        <location evidence="1">Late endosome membrane</location>
        <topology evidence="1">Peripheral membrane protein</topology>
    </subcellularLocation>
</comment>
<evidence type="ECO:0000256" key="3">
    <source>
        <dbReference type="ARBA" id="ARBA00022448"/>
    </source>
</evidence>
<evidence type="ECO:0000313" key="9">
    <source>
        <dbReference type="EMBL" id="VDP18366.1"/>
    </source>
</evidence>
<dbReference type="AlphaFoldDB" id="A0A183IYE7"/>
<reference evidence="11" key="1">
    <citation type="submission" date="2016-06" db="UniProtKB">
        <authorList>
            <consortium name="WormBaseParasite"/>
        </authorList>
    </citation>
    <scope>IDENTIFICATION</scope>
</reference>
<evidence type="ECO:0000313" key="11">
    <source>
        <dbReference type="WBParaSite" id="SBAD_0000895601-mRNA-1"/>
    </source>
</evidence>
<keyword evidence="3 7" id="KW-0813">Transport</keyword>
<dbReference type="InterPro" id="IPR037202">
    <property type="entry name" value="ESCRT_assembly_dom"/>
</dbReference>
<keyword evidence="4" id="KW-0967">Endosome</keyword>
<dbReference type="EMBL" id="UZAM01011817">
    <property type="protein sequence ID" value="VDP18366.1"/>
    <property type="molecule type" value="Genomic_DNA"/>
</dbReference>
<keyword evidence="10" id="KW-1185">Reference proteome</keyword>
<protein>
    <submittedName>
        <fullName evidence="11">VPS37 C-terminal domain-containing protein</fullName>
    </submittedName>
</protein>
<reference evidence="9 10" key="2">
    <citation type="submission" date="2018-11" db="EMBL/GenBank/DDBJ databases">
        <authorList>
            <consortium name="Pathogen Informatics"/>
        </authorList>
    </citation>
    <scope>NUCLEOTIDE SEQUENCE [LARGE SCALE GENOMIC DNA]</scope>
</reference>
<organism evidence="11">
    <name type="scientific">Soboliphyme baturini</name>
    <dbReference type="NCBI Taxonomy" id="241478"/>
    <lineage>
        <taxon>Eukaryota</taxon>
        <taxon>Metazoa</taxon>
        <taxon>Ecdysozoa</taxon>
        <taxon>Nematoda</taxon>
        <taxon>Enoplea</taxon>
        <taxon>Dorylaimia</taxon>
        <taxon>Dioctophymatida</taxon>
        <taxon>Dioctophymatoidea</taxon>
        <taxon>Soboliphymatidae</taxon>
        <taxon>Soboliphyme</taxon>
    </lineage>
</organism>
<dbReference type="GO" id="GO:0031902">
    <property type="term" value="C:late endosome membrane"/>
    <property type="evidence" value="ECO:0007669"/>
    <property type="project" value="UniProtKB-SubCell"/>
</dbReference>
<dbReference type="Gene3D" id="1.10.287.660">
    <property type="entry name" value="Helix hairpin bin"/>
    <property type="match status" value="1"/>
</dbReference>
<dbReference type="PANTHER" id="PTHR13678:SF27">
    <property type="entry name" value="LD45836P"/>
    <property type="match status" value="1"/>
</dbReference>
<keyword evidence="5 7" id="KW-0653">Protein transport</keyword>
<dbReference type="InterPro" id="IPR029012">
    <property type="entry name" value="Helix_hairpin_bin_sf"/>
</dbReference>
<name>A0A183IYE7_9BILA</name>
<dbReference type="Pfam" id="PF07200">
    <property type="entry name" value="Mod_r"/>
    <property type="match status" value="1"/>
</dbReference>
<evidence type="ECO:0000313" key="10">
    <source>
        <dbReference type="Proteomes" id="UP000270296"/>
    </source>
</evidence>
<dbReference type="WBParaSite" id="SBAD_0000895601-mRNA-1">
    <property type="protein sequence ID" value="SBAD_0000895601-mRNA-1"/>
    <property type="gene ID" value="SBAD_0000895601"/>
</dbReference>
<evidence type="ECO:0000256" key="4">
    <source>
        <dbReference type="ARBA" id="ARBA00022753"/>
    </source>
</evidence>
<sequence>MAQVSRYNTEELKNLVNNDERLEELVNNLPQVKALLTEKQLLLGHNKSIAERNLAKEPELNEARERLKASYEKAVSLRNEFNAKKSELEGICDQRSLGTTLALLQTAAAQSEEESDKIADKFLSGTMDIEEFIDKYKETKQLAHTRKIKADKLMEIVRSLGDRTM</sequence>
<dbReference type="PANTHER" id="PTHR13678">
    <property type="entry name" value="VACUOLAR PROTEIN SORTING-ASSOCIATED PROTEIN 37"/>
    <property type="match status" value="1"/>
</dbReference>
<feature type="domain" description="VPS37 C-terminal" evidence="8">
    <location>
        <begin position="78"/>
        <end position="165"/>
    </location>
</feature>
<dbReference type="PROSITE" id="PS51314">
    <property type="entry name" value="VPS37_C"/>
    <property type="match status" value="1"/>
</dbReference>